<protein>
    <recommendedName>
        <fullName evidence="5">L-threonine aldolase</fullName>
        <ecNumber evidence="5">4.1.2.48</ecNumber>
    </recommendedName>
</protein>
<evidence type="ECO:0000256" key="4">
    <source>
        <dbReference type="ARBA" id="ARBA00022898"/>
    </source>
</evidence>
<dbReference type="InterPro" id="IPR015424">
    <property type="entry name" value="PyrdxlP-dep_Trfase"/>
</dbReference>
<evidence type="ECO:0000259" key="6">
    <source>
        <dbReference type="Pfam" id="PF01212"/>
    </source>
</evidence>
<dbReference type="PIRSF" id="PIRSF038940">
    <property type="entry name" value="Low_specificity_LTA"/>
    <property type="match status" value="1"/>
</dbReference>
<proteinExistence type="inferred from homology"/>
<evidence type="ECO:0000256" key="2">
    <source>
        <dbReference type="ARBA" id="ARBA00006966"/>
    </source>
</evidence>
<dbReference type="AlphaFoldDB" id="A0A411Z7U9"/>
<comment type="catalytic activity">
    <reaction evidence="5">
        <text>L-threonine = acetaldehyde + glycine</text>
        <dbReference type="Rhea" id="RHEA:19625"/>
        <dbReference type="ChEBI" id="CHEBI:15343"/>
        <dbReference type="ChEBI" id="CHEBI:57305"/>
        <dbReference type="ChEBI" id="CHEBI:57926"/>
        <dbReference type="EC" id="4.1.2.48"/>
    </reaction>
</comment>
<dbReference type="Gene3D" id="3.90.1150.10">
    <property type="entry name" value="Aspartate Aminotransferase, domain 1"/>
    <property type="match status" value="1"/>
</dbReference>
<dbReference type="PANTHER" id="PTHR48097">
    <property type="entry name" value="L-THREONINE ALDOLASE-RELATED"/>
    <property type="match status" value="1"/>
</dbReference>
<evidence type="ECO:0000256" key="5">
    <source>
        <dbReference type="PIRNR" id="PIRNR038940"/>
    </source>
</evidence>
<keyword evidence="5" id="KW-0456">Lyase</keyword>
<dbReference type="OrthoDB" id="9774495at2"/>
<dbReference type="EC" id="4.1.2.48" evidence="5"/>
<evidence type="ECO:0000313" key="7">
    <source>
        <dbReference type="EMBL" id="RGP39131.1"/>
    </source>
</evidence>
<organism evidence="7 8">
    <name type="scientific">Pseudotabrizicola alkalilacus</name>
    <dbReference type="NCBI Taxonomy" id="2305252"/>
    <lineage>
        <taxon>Bacteria</taxon>
        <taxon>Pseudomonadati</taxon>
        <taxon>Pseudomonadota</taxon>
        <taxon>Alphaproteobacteria</taxon>
        <taxon>Rhodobacterales</taxon>
        <taxon>Paracoccaceae</taxon>
        <taxon>Pseudotabrizicola</taxon>
    </lineage>
</organism>
<comment type="function">
    <text evidence="5">Catalyzes the cleavage of L-allo-threonine and L-threonine to glycine and acetaldehyde.</text>
</comment>
<sequence length="338" mass="35516">MFFASDNGAPVHPAVFTAMERANAGYALSYGNDAGTQALRDRIRAVFEAPKAEVLLLTTGTAANALALALLTPPWGTTFCHRHAHIAEDECGAPEFFSGGAKLTLIDGPEGKITPNGLAQAIAQTGGSVHVAQRGALSLTNVTEAGTVYTPAELSALTAVARAHGLPVHLDGARFANALAATGTTPAELSWRAGVDVLSLGGTKNGLMGAEAVVLFDPAKAWEGELRRKRAGHLNSKLRFVAAQFETWFEADLWLHLARHANSMATRLATGLAQVPGAEILHPIPANLIFAHLPATTHARAQAAGAVYYRTDETLCRLVTSWSTTEADVDALLAAFRG</sequence>
<evidence type="ECO:0000256" key="1">
    <source>
        <dbReference type="ARBA" id="ARBA00001933"/>
    </source>
</evidence>
<comment type="caution">
    <text evidence="7">The sequence shown here is derived from an EMBL/GenBank/DDBJ whole genome shotgun (WGS) entry which is preliminary data.</text>
</comment>
<comment type="similarity">
    <text evidence="2 5">Belongs to the threonine aldolase family.</text>
</comment>
<dbReference type="SUPFAM" id="SSF53383">
    <property type="entry name" value="PLP-dependent transferases"/>
    <property type="match status" value="1"/>
</dbReference>
<dbReference type="GO" id="GO:0006567">
    <property type="term" value="P:L-threonine catabolic process"/>
    <property type="evidence" value="ECO:0007669"/>
    <property type="project" value="UniProtKB-UniRule"/>
</dbReference>
<dbReference type="PANTHER" id="PTHR48097:SF5">
    <property type="entry name" value="LOW SPECIFICITY L-THREONINE ALDOLASE"/>
    <property type="match status" value="1"/>
</dbReference>
<comment type="subunit">
    <text evidence="3">Homotetramer.</text>
</comment>
<feature type="domain" description="Aromatic amino acid beta-eliminating lyase/threonine aldolase" evidence="6">
    <location>
        <begin position="3"/>
        <end position="280"/>
    </location>
</feature>
<dbReference type="InterPro" id="IPR026273">
    <property type="entry name" value="Low_specificity_L-TA_bact"/>
</dbReference>
<dbReference type="EMBL" id="QWEY01000001">
    <property type="protein sequence ID" value="RGP39131.1"/>
    <property type="molecule type" value="Genomic_DNA"/>
</dbReference>
<comment type="catalytic activity">
    <reaction evidence="5">
        <text>L-allo-threonine = acetaldehyde + glycine</text>
        <dbReference type="Rhea" id="RHEA:26209"/>
        <dbReference type="ChEBI" id="CHEBI:15343"/>
        <dbReference type="ChEBI" id="CHEBI:57305"/>
        <dbReference type="ChEBI" id="CHEBI:58585"/>
        <dbReference type="EC" id="4.1.2.48"/>
    </reaction>
</comment>
<dbReference type="InterPro" id="IPR015421">
    <property type="entry name" value="PyrdxlP-dep_Trfase_major"/>
</dbReference>
<reference evidence="7 8" key="1">
    <citation type="submission" date="2018-08" db="EMBL/GenBank/DDBJ databases">
        <title>Flavobacterium tibetense sp. nov., isolated from a wetland YonghuCo on Tibetan Plateau.</title>
        <authorList>
            <person name="Phurbu D."/>
            <person name="Lu H."/>
            <person name="Xing P."/>
        </authorList>
    </citation>
    <scope>NUCLEOTIDE SEQUENCE [LARGE SCALE GENOMIC DNA]</scope>
    <source>
        <strain evidence="7 8">DJC</strain>
    </source>
</reference>
<dbReference type="InterPro" id="IPR001597">
    <property type="entry name" value="ArAA_b-elim_lyase/Thr_aldolase"/>
</dbReference>
<keyword evidence="4 5" id="KW-0663">Pyridoxal phosphate</keyword>
<comment type="cofactor">
    <cofactor evidence="1 5">
        <name>pyridoxal 5'-phosphate</name>
        <dbReference type="ChEBI" id="CHEBI:597326"/>
    </cofactor>
</comment>
<keyword evidence="8" id="KW-1185">Reference proteome</keyword>
<dbReference type="Gene3D" id="3.40.640.10">
    <property type="entry name" value="Type I PLP-dependent aspartate aminotransferase-like (Major domain)"/>
    <property type="match status" value="1"/>
</dbReference>
<gene>
    <name evidence="7" type="ORF">D1012_03205</name>
</gene>
<dbReference type="Pfam" id="PF01212">
    <property type="entry name" value="Beta_elim_lyase"/>
    <property type="match status" value="1"/>
</dbReference>
<dbReference type="Proteomes" id="UP000284547">
    <property type="component" value="Unassembled WGS sequence"/>
</dbReference>
<evidence type="ECO:0000256" key="3">
    <source>
        <dbReference type="ARBA" id="ARBA00011881"/>
    </source>
</evidence>
<dbReference type="GO" id="GO:0008732">
    <property type="term" value="F:L-allo-threonine aldolase activity"/>
    <property type="evidence" value="ECO:0007669"/>
    <property type="project" value="RHEA"/>
</dbReference>
<dbReference type="InterPro" id="IPR015422">
    <property type="entry name" value="PyrdxlP-dep_Trfase_small"/>
</dbReference>
<accession>A0A411Z7U9</accession>
<dbReference type="RefSeq" id="WP_118149851.1">
    <property type="nucleotide sequence ID" value="NZ_QWEY01000001.1"/>
</dbReference>
<name>A0A411Z7U9_9RHOB</name>
<evidence type="ECO:0000313" key="8">
    <source>
        <dbReference type="Proteomes" id="UP000284547"/>
    </source>
</evidence>